<dbReference type="STRING" id="1918946.VPAL9027_01602"/>
<dbReference type="RefSeq" id="WP_077313971.1">
    <property type="nucleotide sequence ID" value="NZ_AP024887.1"/>
</dbReference>
<accession>A0A1R4B3Y9</accession>
<gene>
    <name evidence="2" type="primary">mlaC</name>
    <name evidence="2" type="ORF">VPAL9027_01602</name>
</gene>
<dbReference type="InterPro" id="IPR008869">
    <property type="entry name" value="MlaC/ttg2D"/>
</dbReference>
<evidence type="ECO:0000256" key="1">
    <source>
        <dbReference type="SAM" id="SignalP"/>
    </source>
</evidence>
<dbReference type="PANTHER" id="PTHR36573:SF1">
    <property type="entry name" value="INTERMEMBRANE PHOSPHOLIPID TRANSPORT SYSTEM BINDING PROTEIN MLAC"/>
    <property type="match status" value="1"/>
</dbReference>
<reference evidence="2 3" key="1">
    <citation type="submission" date="2017-02" db="EMBL/GenBank/DDBJ databases">
        <authorList>
            <person name="Peterson S.W."/>
        </authorList>
    </citation>
    <scope>NUCLEOTIDE SEQUENCE [LARGE SCALE GENOMIC DNA]</scope>
    <source>
        <strain evidence="2 3">CECT 9027</strain>
    </source>
</reference>
<dbReference type="PANTHER" id="PTHR36573">
    <property type="entry name" value="INTERMEMBRANE PHOSPHOLIPID TRANSPORT SYSTEM BINDING PROTEIN MLAC"/>
    <property type="match status" value="1"/>
</dbReference>
<feature type="signal peptide" evidence="1">
    <location>
        <begin position="1"/>
        <end position="20"/>
    </location>
</feature>
<protein>
    <submittedName>
        <fullName evidence="2">Putative phospholipid-binding protein MlaC</fullName>
    </submittedName>
</protein>
<organism evidence="2 3">
    <name type="scientific">Vibrio palustris</name>
    <dbReference type="NCBI Taxonomy" id="1918946"/>
    <lineage>
        <taxon>Bacteria</taxon>
        <taxon>Pseudomonadati</taxon>
        <taxon>Pseudomonadota</taxon>
        <taxon>Gammaproteobacteria</taxon>
        <taxon>Vibrionales</taxon>
        <taxon>Vibrionaceae</taxon>
        <taxon>Vibrio</taxon>
    </lineage>
</organism>
<dbReference type="NCBIfam" id="NF011697">
    <property type="entry name" value="PRK15117.1"/>
    <property type="match status" value="1"/>
</dbReference>
<dbReference type="InterPro" id="IPR042245">
    <property type="entry name" value="Tgt2/MlaC_sf"/>
</dbReference>
<dbReference type="OrthoDB" id="9787053at2"/>
<keyword evidence="3" id="KW-1185">Reference proteome</keyword>
<evidence type="ECO:0000313" key="2">
    <source>
        <dbReference type="EMBL" id="SJL83625.1"/>
    </source>
</evidence>
<proteinExistence type="predicted"/>
<dbReference type="Gene3D" id="3.10.450.710">
    <property type="entry name" value="Tgt2/MlaC"/>
    <property type="match status" value="1"/>
</dbReference>
<dbReference type="Pfam" id="PF05494">
    <property type="entry name" value="MlaC"/>
    <property type="match status" value="1"/>
</dbReference>
<evidence type="ECO:0000313" key="3">
    <source>
        <dbReference type="Proteomes" id="UP000189475"/>
    </source>
</evidence>
<dbReference type="AlphaFoldDB" id="A0A1R4B3Y9"/>
<keyword evidence="1" id="KW-0732">Signal</keyword>
<sequence length="212" mass="24335">MLKRYFILVLSLVLSWAVHSQEVAQTQPYNMMKQVAQQAFNRLKNEQPKIHQDPEYLKTIVEQELMPYVNAKYAALKLLGPNLRGAKHSDVEAFIKAFRAYLVTNYAQVLTQYSDQGIKFGPETDIADDRRITSVRVDIVDHSRPNIKLDFKLRKEKSGDWKVYDMVAEGVSMLSSKRSEWSGKIRNEGILGVAKDLQRLADNPVKFESDSK</sequence>
<dbReference type="PIRSF" id="PIRSF004649">
    <property type="entry name" value="MlaC"/>
    <property type="match status" value="1"/>
</dbReference>
<name>A0A1R4B3Y9_9VIBR</name>
<dbReference type="Proteomes" id="UP000189475">
    <property type="component" value="Unassembled WGS sequence"/>
</dbReference>
<dbReference type="EMBL" id="FUFT01000004">
    <property type="protein sequence ID" value="SJL83625.1"/>
    <property type="molecule type" value="Genomic_DNA"/>
</dbReference>
<feature type="chain" id="PRO_5013340254" evidence="1">
    <location>
        <begin position="21"/>
        <end position="212"/>
    </location>
</feature>